<keyword evidence="9" id="KW-0119">Carbohydrate metabolism</keyword>
<evidence type="ECO:0000256" key="4">
    <source>
        <dbReference type="ARBA" id="ARBA00007806"/>
    </source>
</evidence>
<dbReference type="InterPro" id="IPR017853">
    <property type="entry name" value="GH"/>
</dbReference>
<evidence type="ECO:0000256" key="5">
    <source>
        <dbReference type="ARBA" id="ARBA00022525"/>
    </source>
</evidence>
<dbReference type="CDD" id="cd06602">
    <property type="entry name" value="GH31_MGAM_SI_GAA"/>
    <property type="match status" value="1"/>
</dbReference>
<evidence type="ECO:0000256" key="15">
    <source>
        <dbReference type="SAM" id="MobiDB-lite"/>
    </source>
</evidence>
<dbReference type="InterPro" id="IPR025887">
    <property type="entry name" value="Glyco_hydro_31_N_dom"/>
</dbReference>
<reference evidence="18" key="1">
    <citation type="submission" date="2023-11" db="EMBL/GenBank/DDBJ databases">
        <authorList>
            <person name="Alioto T."/>
            <person name="Alioto T."/>
            <person name="Gomez Garrido J."/>
        </authorList>
    </citation>
    <scope>NUCLEOTIDE SEQUENCE</scope>
</reference>
<dbReference type="InterPro" id="IPR013784">
    <property type="entry name" value="Carb-bd-like_fold"/>
</dbReference>
<evidence type="ECO:0000256" key="11">
    <source>
        <dbReference type="ARBA" id="ARBA00023316"/>
    </source>
</evidence>
<keyword evidence="5" id="KW-0964">Secreted</keyword>
<dbReference type="InterPro" id="IPR011013">
    <property type="entry name" value="Gal_mutarotase_sf_dom"/>
</dbReference>
<evidence type="ECO:0000256" key="10">
    <source>
        <dbReference type="ARBA" id="ARBA00023295"/>
    </source>
</evidence>
<dbReference type="GO" id="GO:0005576">
    <property type="term" value="C:extracellular region"/>
    <property type="evidence" value="ECO:0007669"/>
    <property type="project" value="UniProtKB-SubCell"/>
</dbReference>
<dbReference type="Pfam" id="PF21365">
    <property type="entry name" value="Glyco_hydro_31_3rd"/>
    <property type="match status" value="1"/>
</dbReference>
<evidence type="ECO:0000259" key="17">
    <source>
        <dbReference type="PROSITE" id="PS51166"/>
    </source>
</evidence>
<evidence type="ECO:0000313" key="19">
    <source>
        <dbReference type="Proteomes" id="UP001296104"/>
    </source>
</evidence>
<dbReference type="GO" id="GO:0008422">
    <property type="term" value="F:beta-glucosidase activity"/>
    <property type="evidence" value="ECO:0007669"/>
    <property type="project" value="UniProtKB-EC"/>
</dbReference>
<evidence type="ECO:0000256" key="6">
    <source>
        <dbReference type="ARBA" id="ARBA00022729"/>
    </source>
</evidence>
<keyword evidence="19" id="KW-1185">Reference proteome</keyword>
<evidence type="ECO:0000256" key="8">
    <source>
        <dbReference type="ARBA" id="ARBA00023180"/>
    </source>
</evidence>
<dbReference type="Proteomes" id="UP001296104">
    <property type="component" value="Unassembled WGS sequence"/>
</dbReference>
<comment type="catalytic activity">
    <reaction evidence="1">
        <text>Hydrolysis of terminal, non-reducing beta-D-glucosyl residues with release of beta-D-glucose.</text>
        <dbReference type="EC" id="3.2.1.21"/>
    </reaction>
</comment>
<dbReference type="GO" id="GO:2001070">
    <property type="term" value="F:starch binding"/>
    <property type="evidence" value="ECO:0007669"/>
    <property type="project" value="InterPro"/>
</dbReference>
<dbReference type="SUPFAM" id="SSF51445">
    <property type="entry name" value="(Trans)glycosidases"/>
    <property type="match status" value="1"/>
</dbReference>
<dbReference type="Pfam" id="PF01055">
    <property type="entry name" value="Glyco_hydro_31_2nd"/>
    <property type="match status" value="1"/>
</dbReference>
<dbReference type="GO" id="GO:0071555">
    <property type="term" value="P:cell wall organization"/>
    <property type="evidence" value="ECO:0007669"/>
    <property type="project" value="UniProtKB-KW"/>
</dbReference>
<dbReference type="InterPro" id="IPR013780">
    <property type="entry name" value="Glyco_hydro_b"/>
</dbReference>
<dbReference type="SMART" id="SM01065">
    <property type="entry name" value="CBM_2"/>
    <property type="match status" value="1"/>
</dbReference>
<keyword evidence="12" id="KW-0624">Polysaccharide degradation</keyword>
<keyword evidence="11" id="KW-0961">Cell wall biogenesis/degradation</keyword>
<dbReference type="Gene3D" id="2.60.40.1180">
    <property type="entry name" value="Golgi alpha-mannosidase II"/>
    <property type="match status" value="2"/>
</dbReference>
<dbReference type="GO" id="GO:0004558">
    <property type="term" value="F:alpha-1,4-glucosidase activity"/>
    <property type="evidence" value="ECO:0007669"/>
    <property type="project" value="UniProtKB-EC"/>
</dbReference>
<evidence type="ECO:0000256" key="16">
    <source>
        <dbReference type="SAM" id="SignalP"/>
    </source>
</evidence>
<comment type="subcellular location">
    <subcellularLocation>
        <location evidence="3">Secreted</location>
    </subcellularLocation>
</comment>
<feature type="compositionally biased region" description="Polar residues" evidence="15">
    <location>
        <begin position="570"/>
        <end position="583"/>
    </location>
</feature>
<dbReference type="InterPro" id="IPR000322">
    <property type="entry name" value="Glyco_hydro_31_TIM"/>
</dbReference>
<keyword evidence="10 14" id="KW-0326">Glycosidase</keyword>
<evidence type="ECO:0000256" key="12">
    <source>
        <dbReference type="ARBA" id="ARBA00023326"/>
    </source>
</evidence>
<comment type="catalytic activity">
    <reaction evidence="2">
        <text>Hydrolysis of terminal, non-reducing (1-&gt;4)-linked alpha-D-glucose residues with release of alpha-D-glucose.</text>
        <dbReference type="EC" id="3.2.1.20"/>
    </reaction>
</comment>
<comment type="function">
    <text evidence="13">Glucosidase involved in the degradation of cellulosic biomass. Has both alpha- and beta-glucosidase activity.</text>
</comment>
<dbReference type="InterPro" id="IPR048395">
    <property type="entry name" value="Glyco_hydro_31_C"/>
</dbReference>
<dbReference type="InterPro" id="IPR013783">
    <property type="entry name" value="Ig-like_fold"/>
</dbReference>
<dbReference type="Gene3D" id="2.60.40.10">
    <property type="entry name" value="Immunoglobulins"/>
    <property type="match status" value="1"/>
</dbReference>
<proteinExistence type="inferred from homology"/>
<gene>
    <name evidence="18" type="ORF">LECACI_7A000619</name>
</gene>
<dbReference type="Gene3D" id="3.20.20.80">
    <property type="entry name" value="Glycosidases"/>
    <property type="match status" value="2"/>
</dbReference>
<evidence type="ECO:0000256" key="13">
    <source>
        <dbReference type="ARBA" id="ARBA00025512"/>
    </source>
</evidence>
<protein>
    <submittedName>
        <fullName evidence="18">Glycoside hydrolase family 31</fullName>
    </submittedName>
</protein>
<dbReference type="CDD" id="cd14752">
    <property type="entry name" value="GH31_N"/>
    <property type="match status" value="1"/>
</dbReference>
<comment type="caution">
    <text evidence="18">The sequence shown here is derived from an EMBL/GenBank/DDBJ whole genome shotgun (WGS) entry which is preliminary data.</text>
</comment>
<evidence type="ECO:0000256" key="14">
    <source>
        <dbReference type="RuleBase" id="RU361185"/>
    </source>
</evidence>
<sequence>MAPLARIVCASLAFVTASVSASSAVAIERRQNGTSGSTCPGYKASDVQKNANGMTATLTLAGKPCNVYGNDLHHLTLTVEYQTDKRLHVLIQDANQQVYQVPESVFPRPSLTGVENGTSDLLFDYQAEPFSFTVKRRKTGEILFDTSAASLIFEDQYVRLRTALPPSPSLYGTGEHTDPFMLNTTNYTRIVWDRDAYGTPQGTNLYGTHPIYYDHRGENGTHAVFLLNSNGMNYKIDDTDGQFLEYDLLGGVLDFYFVAGPSPVEASQQYSEIAGKAAMMPYWGFGFHQCRYGMRDVYEVAEVVANYSAANIPLETMWTDIDYMYLRRVFSLDPERFPLPLMRELVSTLHSRQQHYIVMVDPAVAYQDYAPFNNGKDDGIFMMKNGSIFRGVVWPGVTAFPDWFHPDTQAYWNGEFADFFNASGGVDIDALWIDMNEPSNFAHYPGTEDAEQQAVTLGDPPRPPAVRLGSPRPIAGFPADFQPQCKSQVVFGVNASTFFGENIIVFGNASTIGGPNYDIMNAAPLDATNYPIWGATIDMPPNSVVSFQYVRSEPNGTYIYEAKNRTLTTGGCNSTVQQTGDSITTSSPPQSQSKLKRSLSFHAHSAPLHKRQAHASAPGDKKGLPGRNLINPSYNIQNVAGSLSNLTADTDIVLYNGMVEYDTHNMYGGMMSEASRVAMLSRRPTKRPMIITRSTFAGSGREVGKWTGDNLSDWFHYLISITEIMEFAALYQVPFVGSDVCGFGGNTNELLCARWASLGSFAPFFRNHDQNGVIPQEFYLWPIVTEAAQNAIAIRYKLLDYIYTAMYQQNQTGTPLVQPLFFHYPEDKNTFPLGYQFFWGPGLMVAPVTEENSTTANFYMPHDVFYDYYSHDKISGTGAPYTLTNVSYSTIPLYYKGGQILAERVNSANTTTELRKQNFHIVIAPGTNGTAEGDLYLDDGDSLVQSSYSYIHFSYSAATGQFQMSGHFGYEPGVYISQITVLGKNSGSNSTASSRVKSYQQISLTKAYSATV</sequence>
<evidence type="ECO:0000256" key="1">
    <source>
        <dbReference type="ARBA" id="ARBA00000448"/>
    </source>
</evidence>
<dbReference type="GO" id="GO:0000272">
    <property type="term" value="P:polysaccharide catabolic process"/>
    <property type="evidence" value="ECO:0007669"/>
    <property type="project" value="UniProtKB-KW"/>
</dbReference>
<dbReference type="PANTHER" id="PTHR22762:SF67">
    <property type="entry name" value="ALPHA_BETA-GLUCOSIDASE AGDC-RELATED"/>
    <property type="match status" value="1"/>
</dbReference>
<dbReference type="AlphaFoldDB" id="A0AAI8W1F5"/>
<comment type="similarity">
    <text evidence="4 14">Belongs to the glycosyl hydrolase 31 family.</text>
</comment>
<evidence type="ECO:0000313" key="18">
    <source>
        <dbReference type="EMBL" id="CAK3784893.1"/>
    </source>
</evidence>
<feature type="chain" id="PRO_5042615606" evidence="16">
    <location>
        <begin position="22"/>
        <end position="1012"/>
    </location>
</feature>
<feature type="region of interest" description="Disordered" evidence="15">
    <location>
        <begin position="570"/>
        <end position="628"/>
    </location>
</feature>
<dbReference type="SUPFAM" id="SSF74650">
    <property type="entry name" value="Galactose mutarotase-like"/>
    <property type="match status" value="1"/>
</dbReference>
<evidence type="ECO:0000256" key="2">
    <source>
        <dbReference type="ARBA" id="ARBA00001657"/>
    </source>
</evidence>
<evidence type="ECO:0000256" key="3">
    <source>
        <dbReference type="ARBA" id="ARBA00004613"/>
    </source>
</evidence>
<dbReference type="SUPFAM" id="SSF51011">
    <property type="entry name" value="Glycosyl hydrolase domain"/>
    <property type="match status" value="1"/>
</dbReference>
<dbReference type="PROSITE" id="PS51166">
    <property type="entry name" value="CBM20"/>
    <property type="match status" value="1"/>
</dbReference>
<organism evidence="18 19">
    <name type="scientific">Lecanosticta acicola</name>
    <dbReference type="NCBI Taxonomy" id="111012"/>
    <lineage>
        <taxon>Eukaryota</taxon>
        <taxon>Fungi</taxon>
        <taxon>Dikarya</taxon>
        <taxon>Ascomycota</taxon>
        <taxon>Pezizomycotina</taxon>
        <taxon>Dothideomycetes</taxon>
        <taxon>Dothideomycetidae</taxon>
        <taxon>Mycosphaerellales</taxon>
        <taxon>Mycosphaerellaceae</taxon>
        <taxon>Lecanosticta</taxon>
    </lineage>
</organism>
<accession>A0AAI8W1F5</accession>
<evidence type="ECO:0000256" key="7">
    <source>
        <dbReference type="ARBA" id="ARBA00022801"/>
    </source>
</evidence>
<evidence type="ECO:0000256" key="9">
    <source>
        <dbReference type="ARBA" id="ARBA00023277"/>
    </source>
</evidence>
<name>A0AAI8W1F5_9PEZI</name>
<keyword evidence="6 16" id="KW-0732">Signal</keyword>
<dbReference type="Gene3D" id="2.60.40.1760">
    <property type="entry name" value="glycosyl hydrolase (family 31)"/>
    <property type="match status" value="1"/>
</dbReference>
<dbReference type="Pfam" id="PF13802">
    <property type="entry name" value="Gal_mutarotas_2"/>
    <property type="match status" value="1"/>
</dbReference>
<keyword evidence="7 14" id="KW-0378">Hydrolase</keyword>
<dbReference type="InterPro" id="IPR002044">
    <property type="entry name" value="CBM20"/>
</dbReference>
<dbReference type="Pfam" id="PF00686">
    <property type="entry name" value="CBM_20"/>
    <property type="match status" value="1"/>
</dbReference>
<keyword evidence="8" id="KW-0325">Glycoprotein</keyword>
<dbReference type="PANTHER" id="PTHR22762">
    <property type="entry name" value="ALPHA-GLUCOSIDASE"/>
    <property type="match status" value="1"/>
</dbReference>
<dbReference type="EMBL" id="CAVMBE010000002">
    <property type="protein sequence ID" value="CAK3784893.1"/>
    <property type="molecule type" value="Genomic_DNA"/>
</dbReference>
<dbReference type="SUPFAM" id="SSF49452">
    <property type="entry name" value="Starch-binding domain-like"/>
    <property type="match status" value="1"/>
</dbReference>
<feature type="compositionally biased region" description="Low complexity" evidence="15">
    <location>
        <begin position="584"/>
        <end position="593"/>
    </location>
</feature>
<feature type="signal peptide" evidence="16">
    <location>
        <begin position="1"/>
        <end position="21"/>
    </location>
</feature>
<feature type="domain" description="CBM20" evidence="17">
    <location>
        <begin position="481"/>
        <end position="587"/>
    </location>
</feature>